<reference evidence="4 5" key="1">
    <citation type="journal article" date="2016" name="Nat. Commun.">
        <title>Extremotolerant tardigrade genome and improved radiotolerance of human cultured cells by tardigrade-unique protein.</title>
        <authorList>
            <person name="Hashimoto T."/>
            <person name="Horikawa D.D."/>
            <person name="Saito Y."/>
            <person name="Kuwahara H."/>
            <person name="Kozuka-Hata H."/>
            <person name="Shin-I T."/>
            <person name="Minakuchi Y."/>
            <person name="Ohishi K."/>
            <person name="Motoyama A."/>
            <person name="Aizu T."/>
            <person name="Enomoto A."/>
            <person name="Kondo K."/>
            <person name="Tanaka S."/>
            <person name="Hara Y."/>
            <person name="Koshikawa S."/>
            <person name="Sagara H."/>
            <person name="Miura T."/>
            <person name="Yokobori S."/>
            <person name="Miyagawa K."/>
            <person name="Suzuki Y."/>
            <person name="Kubo T."/>
            <person name="Oyama M."/>
            <person name="Kohara Y."/>
            <person name="Fujiyama A."/>
            <person name="Arakawa K."/>
            <person name="Katayama T."/>
            <person name="Toyoda A."/>
            <person name="Kunieda T."/>
        </authorList>
    </citation>
    <scope>NUCLEOTIDE SEQUENCE [LARGE SCALE GENOMIC DNA]</scope>
    <source>
        <strain evidence="4 5">YOKOZUNA-1</strain>
    </source>
</reference>
<comment type="similarity">
    <text evidence="1">Belongs to the MDM20/NAA25 family.</text>
</comment>
<proteinExistence type="inferred from homology"/>
<evidence type="ECO:0000256" key="3">
    <source>
        <dbReference type="SAM" id="MobiDB-lite"/>
    </source>
</evidence>
<evidence type="ECO:0000256" key="2">
    <source>
        <dbReference type="ARBA" id="ARBA00022803"/>
    </source>
</evidence>
<dbReference type="STRING" id="947166.A0A1D1VQF4"/>
<evidence type="ECO:0000313" key="5">
    <source>
        <dbReference type="Proteomes" id="UP000186922"/>
    </source>
</evidence>
<dbReference type="Pfam" id="PF09797">
    <property type="entry name" value="NatB_MDM20"/>
    <property type="match status" value="1"/>
</dbReference>
<dbReference type="EMBL" id="BDGG01000010">
    <property type="protein sequence ID" value="GAV03807.1"/>
    <property type="molecule type" value="Genomic_DNA"/>
</dbReference>
<dbReference type="PANTHER" id="PTHR22767:SF3">
    <property type="entry name" value="N-ALPHA-ACETYLTRANSFERASE 25, NATB AUXILIARY SUBUNIT"/>
    <property type="match status" value="1"/>
</dbReference>
<comment type="caution">
    <text evidence="4">The sequence shown here is derived from an EMBL/GenBank/DDBJ whole genome shotgun (WGS) entry which is preliminary data.</text>
</comment>
<evidence type="ECO:0000313" key="4">
    <source>
        <dbReference type="EMBL" id="GAV03807.1"/>
    </source>
</evidence>
<dbReference type="GO" id="GO:0031416">
    <property type="term" value="C:NatB complex"/>
    <property type="evidence" value="ECO:0007669"/>
    <property type="project" value="TreeGrafter"/>
</dbReference>
<gene>
    <name evidence="4" type="primary">RvY_14186-1</name>
    <name evidence="4" type="synonym">RvY_14186.1</name>
    <name evidence="4" type="ORF">RvY_14186</name>
</gene>
<name>A0A1D1VQF4_RAMVA</name>
<dbReference type="AlphaFoldDB" id="A0A1D1VQF4"/>
<dbReference type="Proteomes" id="UP000186922">
    <property type="component" value="Unassembled WGS sequence"/>
</dbReference>
<keyword evidence="2" id="KW-0802">TPR repeat</keyword>
<dbReference type="OrthoDB" id="1874341at2759"/>
<feature type="region of interest" description="Disordered" evidence="3">
    <location>
        <begin position="872"/>
        <end position="910"/>
    </location>
</feature>
<dbReference type="PANTHER" id="PTHR22767">
    <property type="entry name" value="N-TERMINAL ACETYLTRANSFERASE-RELATED"/>
    <property type="match status" value="1"/>
</dbReference>
<keyword evidence="5" id="KW-1185">Reference proteome</keyword>
<evidence type="ECO:0000256" key="1">
    <source>
        <dbReference type="ARBA" id="ARBA00006298"/>
    </source>
</evidence>
<dbReference type="InterPro" id="IPR019183">
    <property type="entry name" value="NAA25_NatB_aux_su"/>
</dbReference>
<feature type="compositionally biased region" description="Polar residues" evidence="3">
    <location>
        <begin position="899"/>
        <end position="910"/>
    </location>
</feature>
<protein>
    <submittedName>
        <fullName evidence="4">Uncharacterized protein</fullName>
    </submittedName>
</protein>
<feature type="compositionally biased region" description="Basic and acidic residues" evidence="3">
    <location>
        <begin position="878"/>
        <end position="887"/>
    </location>
</feature>
<accession>A0A1D1VQF4</accession>
<organism evidence="4 5">
    <name type="scientific">Ramazzottius varieornatus</name>
    <name type="common">Water bear</name>
    <name type="synonym">Tardigrade</name>
    <dbReference type="NCBI Taxonomy" id="947166"/>
    <lineage>
        <taxon>Eukaryota</taxon>
        <taxon>Metazoa</taxon>
        <taxon>Ecdysozoa</taxon>
        <taxon>Tardigrada</taxon>
        <taxon>Eutardigrada</taxon>
        <taxon>Parachela</taxon>
        <taxon>Hypsibioidea</taxon>
        <taxon>Ramazzottiidae</taxon>
        <taxon>Ramazzottius</taxon>
    </lineage>
</organism>
<sequence length="1121" mass="127358">MSHQKKLYPVAGLGSRRENQSWNSIRDAWPKAGISGRRLKNVLDLLEPEPKRAMQETDKLIKKFGAAPPFLACKALALVRHDPGNPRTLRTCENIIDSIPENAEIDELTILVVVHLYQHQTADFFRIHHFLQKALIACKGNGDAMELILTCYFRHHQPKEMQKIAMSLARLDQNNPNIHYQMAITSLILQALDGMEASKRNVTLGLAYRTLDKRFPNVTNHPNQAALKIWLLTETNQELDTCLALLKSLDSMNGQERGGVFWDDHYVEILRRFVVKKLVEGSRLDEAEKILLMMAENGCLVGEMLELLVDIKVQHFFTCISSHTSSDSLNIREHMTKVVESLGVVSKMYSQRMWTIASLHFYKRLMLHTFDAKFPADFAAKVTESARDGLTDALLEYFGNAGDKPSFYLDIKSFLLVIPPGYSIKLLNRVALTSSTASISLDDKSQVLTSVSAVIKHQSALILSWALRHDLAPSDRNLIPVPDVKDLLALRAYSFEADELSRGQAGDMVRLGDAYATLAVYQQFDLFKKDQDWRHLLQAISLCECLLAKPRHLCNPTFRLLLIHLYLRSGAVNVAYEHFRQLDIKALQLNHLSYLLLGPLMVCGAGDAALDLADDMVRFFTNCIFETFEFQQQSISREDFFNVVELELMKKDLKYSSSYMKAAYGRLWVLPLRRPVNDVECRWWLLDLERYFGSAALSIDQTDFADCKEPSDYNVLPSWDVAYERTEEERNKRSGRQESTWLHVRRWQMTLYCDALTMAAMYSRYNPFAREHVPLKEALRDHVPVSQLEIALEGPNSVMRTSDAFFEVCKAAKTALPEVTEALAHLTSQSHPHSLPVFLKLGCHALCFRMGQLVCLVDRVISTAVQASHATPTFPVENPERSAKTAEESSELPPEVLSTLHNGESPASSSRSLANAFHSVEIPMKLQQMVDDIFEVFKTDDEKTVCWRYRDLLLSVSLLLQVVRCSLWIIQTLKTSFFTLHLHNQERRDKKGKIPPEVTEFRKSLEEWLEDFSTFVEHVSQPLKTLAANLEEVIAPLSSTDYLDMAGVEVNAGEFPLCHDEYSTPMEEVLKHVKKDICDSWKHSAVQLLTLTNESLALLDTSRSETQAKLSSSSKKNANNR</sequence>